<sequence length="138" mass="15836">AVFSLSRYGKPVVEIGGYRYNKYYTCNGPRVRWVCSKKTALKCNTYVISINDHFISIIILQGSTKPGKTYLFYCSVATDTIATVDTHRDLEFDGCAQEKTNDNQITRETNHQCEPNYAANLLALKKYEDREYKKKPIC</sequence>
<dbReference type="EMBL" id="JTDY01005560">
    <property type="protein sequence ID" value="KOB66885.1"/>
    <property type="molecule type" value="Genomic_DNA"/>
</dbReference>
<dbReference type="Pfam" id="PF04500">
    <property type="entry name" value="FLYWCH"/>
    <property type="match status" value="1"/>
</dbReference>
<keyword evidence="2" id="KW-0863">Zinc-finger</keyword>
<dbReference type="InterPro" id="IPR007588">
    <property type="entry name" value="Znf_FLYWCH"/>
</dbReference>
<feature type="non-terminal residue" evidence="5">
    <location>
        <position position="1"/>
    </location>
</feature>
<feature type="domain" description="FLYWCH-type" evidence="4">
    <location>
        <begin position="4"/>
        <end position="53"/>
    </location>
</feature>
<evidence type="ECO:0000313" key="6">
    <source>
        <dbReference type="Proteomes" id="UP000037510"/>
    </source>
</evidence>
<gene>
    <name evidence="5" type="ORF">OBRU01_15309</name>
</gene>
<reference evidence="5 6" key="1">
    <citation type="journal article" date="2015" name="Genome Biol. Evol.">
        <title>The genome of winter moth (Operophtera brumata) provides a genomic perspective on sexual dimorphism and phenology.</title>
        <authorList>
            <person name="Derks M.F."/>
            <person name="Smit S."/>
            <person name="Salis L."/>
            <person name="Schijlen E."/>
            <person name="Bossers A."/>
            <person name="Mateman C."/>
            <person name="Pijl A.S."/>
            <person name="de Ridder D."/>
            <person name="Groenen M.A."/>
            <person name="Visser M.E."/>
            <person name="Megens H.J."/>
        </authorList>
    </citation>
    <scope>NUCLEOTIDE SEQUENCE [LARGE SCALE GENOMIC DNA]</scope>
    <source>
        <strain evidence="5">WM2013NL</strain>
        <tissue evidence="5">Head and thorax</tissue>
    </source>
</reference>
<evidence type="ECO:0000256" key="3">
    <source>
        <dbReference type="ARBA" id="ARBA00022833"/>
    </source>
</evidence>
<proteinExistence type="predicted"/>
<protein>
    <submittedName>
        <fullName evidence="5">Modifier of mdg4</fullName>
    </submittedName>
</protein>
<keyword evidence="6" id="KW-1185">Reference proteome</keyword>
<evidence type="ECO:0000259" key="4">
    <source>
        <dbReference type="Pfam" id="PF04500"/>
    </source>
</evidence>
<comment type="caution">
    <text evidence="5">The sequence shown here is derived from an EMBL/GenBank/DDBJ whole genome shotgun (WGS) entry which is preliminary data.</text>
</comment>
<name>A0A0L7KUT1_OPEBR</name>
<organism evidence="5 6">
    <name type="scientific">Operophtera brumata</name>
    <name type="common">Winter moth</name>
    <name type="synonym">Phalaena brumata</name>
    <dbReference type="NCBI Taxonomy" id="104452"/>
    <lineage>
        <taxon>Eukaryota</taxon>
        <taxon>Metazoa</taxon>
        <taxon>Ecdysozoa</taxon>
        <taxon>Arthropoda</taxon>
        <taxon>Hexapoda</taxon>
        <taxon>Insecta</taxon>
        <taxon>Pterygota</taxon>
        <taxon>Neoptera</taxon>
        <taxon>Endopterygota</taxon>
        <taxon>Lepidoptera</taxon>
        <taxon>Glossata</taxon>
        <taxon>Ditrysia</taxon>
        <taxon>Geometroidea</taxon>
        <taxon>Geometridae</taxon>
        <taxon>Larentiinae</taxon>
        <taxon>Operophtera</taxon>
    </lineage>
</organism>
<evidence type="ECO:0000256" key="1">
    <source>
        <dbReference type="ARBA" id="ARBA00022723"/>
    </source>
</evidence>
<dbReference type="AlphaFoldDB" id="A0A0L7KUT1"/>
<evidence type="ECO:0000256" key="2">
    <source>
        <dbReference type="ARBA" id="ARBA00022771"/>
    </source>
</evidence>
<dbReference type="GO" id="GO:0008270">
    <property type="term" value="F:zinc ion binding"/>
    <property type="evidence" value="ECO:0007669"/>
    <property type="project" value="UniProtKB-KW"/>
</dbReference>
<accession>A0A0L7KUT1</accession>
<evidence type="ECO:0000313" key="5">
    <source>
        <dbReference type="EMBL" id="KOB66885.1"/>
    </source>
</evidence>
<keyword evidence="1" id="KW-0479">Metal-binding</keyword>
<feature type="non-terminal residue" evidence="5">
    <location>
        <position position="138"/>
    </location>
</feature>
<keyword evidence="3" id="KW-0862">Zinc</keyword>
<dbReference type="Gene3D" id="2.20.25.240">
    <property type="match status" value="1"/>
</dbReference>
<dbReference type="Proteomes" id="UP000037510">
    <property type="component" value="Unassembled WGS sequence"/>
</dbReference>